<dbReference type="PANTHER" id="PTHR44591:SF3">
    <property type="entry name" value="RESPONSE REGULATORY DOMAIN-CONTAINING PROTEIN"/>
    <property type="match status" value="1"/>
</dbReference>
<dbReference type="EMBL" id="AUZJ01000043">
    <property type="protein sequence ID" value="ERF60448.1"/>
    <property type="molecule type" value="Genomic_DNA"/>
</dbReference>
<dbReference type="AlphaFoldDB" id="U2KZF7"/>
<dbReference type="CDD" id="cd00156">
    <property type="entry name" value="REC"/>
    <property type="match status" value="1"/>
</dbReference>
<protein>
    <submittedName>
        <fullName evidence="4">Response regulator receiver domain protein</fullName>
    </submittedName>
</protein>
<keyword evidence="1 2" id="KW-0597">Phosphoprotein</keyword>
<dbReference type="InterPro" id="IPR050595">
    <property type="entry name" value="Bact_response_regulator"/>
</dbReference>
<dbReference type="OrthoDB" id="5416564at2"/>
<dbReference type="GO" id="GO:0000160">
    <property type="term" value="P:phosphorelay signal transduction system"/>
    <property type="evidence" value="ECO:0007669"/>
    <property type="project" value="InterPro"/>
</dbReference>
<dbReference type="SMART" id="SM00448">
    <property type="entry name" value="REC"/>
    <property type="match status" value="1"/>
</dbReference>
<dbReference type="SUPFAM" id="SSF52172">
    <property type="entry name" value="CheY-like"/>
    <property type="match status" value="1"/>
</dbReference>
<evidence type="ECO:0000313" key="4">
    <source>
        <dbReference type="EMBL" id="ERF60448.1"/>
    </source>
</evidence>
<dbReference type="InterPro" id="IPR001789">
    <property type="entry name" value="Sig_transdc_resp-reg_receiver"/>
</dbReference>
<comment type="caution">
    <text evidence="4">The sequence shown here is derived from an EMBL/GenBank/DDBJ whole genome shotgun (WGS) entry which is preliminary data.</text>
</comment>
<dbReference type="InterPro" id="IPR041657">
    <property type="entry name" value="HTH_17"/>
</dbReference>
<proteinExistence type="predicted"/>
<dbReference type="Proteomes" id="UP000016646">
    <property type="component" value="Unassembled WGS sequence"/>
</dbReference>
<keyword evidence="7" id="KW-1185">Reference proteome</keyword>
<evidence type="ECO:0000313" key="7">
    <source>
        <dbReference type="Proteomes" id="UP000016646"/>
    </source>
</evidence>
<dbReference type="eggNOG" id="COG0745">
    <property type="taxonomic scope" value="Bacteria"/>
</dbReference>
<sequence length="202" mass="22743">MAKKIEKPVIYSALEVANICGVVNQTAINWINSGYLKAFKTPGGQYRVYPDDLADFMSERNMHIPMRLLSACTNRAAYNSSTLLVIDDDKTFNTLVAEFLRDRFPELEIIQAFDGFDAGVQLFSKKPRCIVLDLNLPGVDGFELCRKINADNSYGKPAVIVVTALESKEDENRIVDLGIEKFFRKPLKLELLADAVDRVFKD</sequence>
<dbReference type="RefSeq" id="WP_021330846.1">
    <property type="nucleotide sequence ID" value="NZ_AUZJ01000043.1"/>
</dbReference>
<name>U2KZF7_TRESO</name>
<feature type="domain" description="Response regulatory" evidence="3">
    <location>
        <begin position="82"/>
        <end position="200"/>
    </location>
</feature>
<feature type="modified residue" description="4-aspartylphosphate" evidence="2">
    <location>
        <position position="133"/>
    </location>
</feature>
<dbReference type="Pfam" id="PF12728">
    <property type="entry name" value="HTH_17"/>
    <property type="match status" value="1"/>
</dbReference>
<dbReference type="PROSITE" id="PS50110">
    <property type="entry name" value="RESPONSE_REGULATORY"/>
    <property type="match status" value="1"/>
</dbReference>
<evidence type="ECO:0000256" key="2">
    <source>
        <dbReference type="PROSITE-ProRule" id="PRU00169"/>
    </source>
</evidence>
<dbReference type="EMBL" id="AVQI01000084">
    <property type="protein sequence ID" value="ERJ97682.1"/>
    <property type="molecule type" value="Genomic_DNA"/>
</dbReference>
<dbReference type="STRING" id="1125725.HMPREF1325_2649"/>
<dbReference type="Pfam" id="PF00072">
    <property type="entry name" value="Response_reg"/>
    <property type="match status" value="1"/>
</dbReference>
<dbReference type="Proteomes" id="UP000016412">
    <property type="component" value="Unassembled WGS sequence"/>
</dbReference>
<dbReference type="PATRIC" id="fig|1125725.3.peg.1823"/>
<organism evidence="4 6">
    <name type="scientific">Treponema socranskii subsp. socranskii VPI DR56BR1116 = ATCC 35536</name>
    <dbReference type="NCBI Taxonomy" id="1125725"/>
    <lineage>
        <taxon>Bacteria</taxon>
        <taxon>Pseudomonadati</taxon>
        <taxon>Spirochaetota</taxon>
        <taxon>Spirochaetia</taxon>
        <taxon>Spirochaetales</taxon>
        <taxon>Treponemataceae</taxon>
        <taxon>Treponema</taxon>
    </lineage>
</organism>
<evidence type="ECO:0000259" key="3">
    <source>
        <dbReference type="PROSITE" id="PS50110"/>
    </source>
</evidence>
<reference evidence="6 7" key="1">
    <citation type="submission" date="2013-08" db="EMBL/GenBank/DDBJ databases">
        <authorList>
            <person name="Durkin A.S."/>
            <person name="Haft D.R."/>
            <person name="McCorrison J."/>
            <person name="Torralba M."/>
            <person name="Gillis M."/>
            <person name="Haft D.H."/>
            <person name="Methe B."/>
            <person name="Sutton G."/>
            <person name="Nelson K.E."/>
        </authorList>
    </citation>
    <scope>NUCLEOTIDE SEQUENCE [LARGE SCALE GENOMIC DNA]</scope>
    <source>
        <strain evidence="5 7">ATCC 35536</strain>
        <strain evidence="4 6">VPI DR56BR1116</strain>
    </source>
</reference>
<accession>U2KZF7</accession>
<evidence type="ECO:0000313" key="5">
    <source>
        <dbReference type="EMBL" id="ERJ97682.1"/>
    </source>
</evidence>
<dbReference type="Gene3D" id="3.40.50.2300">
    <property type="match status" value="1"/>
</dbReference>
<gene>
    <name evidence="5" type="ORF">HMPREF0860_0435</name>
    <name evidence="4" type="ORF">HMPREF1325_2649</name>
</gene>
<evidence type="ECO:0000256" key="1">
    <source>
        <dbReference type="ARBA" id="ARBA00022553"/>
    </source>
</evidence>
<dbReference type="InterPro" id="IPR011006">
    <property type="entry name" value="CheY-like_superfamily"/>
</dbReference>
<dbReference type="PANTHER" id="PTHR44591">
    <property type="entry name" value="STRESS RESPONSE REGULATOR PROTEIN 1"/>
    <property type="match status" value="1"/>
</dbReference>
<evidence type="ECO:0000313" key="6">
    <source>
        <dbReference type="Proteomes" id="UP000016412"/>
    </source>
</evidence>